<dbReference type="KEGG" id="ajg:KKR91_01405"/>
<dbReference type="AlphaFoldDB" id="A0A975R1B7"/>
<gene>
    <name evidence="1" type="ORF">KKR91_01405</name>
</gene>
<protein>
    <submittedName>
        <fullName evidence="1">Uncharacterized protein</fullName>
    </submittedName>
</protein>
<dbReference type="Proteomes" id="UP000676885">
    <property type="component" value="Chromosome"/>
</dbReference>
<name>A0A975R1B7_9MICC</name>
<keyword evidence="2" id="KW-1185">Reference proteome</keyword>
<evidence type="ECO:0000313" key="1">
    <source>
        <dbReference type="EMBL" id="QWC10341.1"/>
    </source>
</evidence>
<sequence>MAPFDVLVNDADRKGDHALAMADGHRYGMDHGLTFHSDHKLRTVLWGWIGEALGTEERAGDDRVHEGLQGKLGRNLADLLTAKEIFARRGLRLERRIPAPSGEMPAAPWPLF</sequence>
<proteinExistence type="predicted"/>
<dbReference type="EMBL" id="CP076022">
    <property type="protein sequence ID" value="QWC10341.1"/>
    <property type="molecule type" value="Genomic_DNA"/>
</dbReference>
<evidence type="ECO:0000313" key="2">
    <source>
        <dbReference type="Proteomes" id="UP000676885"/>
    </source>
</evidence>
<organism evidence="1 2">
    <name type="scientific">Arthrobacter jiangjiafuii</name>
    <dbReference type="NCBI Taxonomy" id="2817475"/>
    <lineage>
        <taxon>Bacteria</taxon>
        <taxon>Bacillati</taxon>
        <taxon>Actinomycetota</taxon>
        <taxon>Actinomycetes</taxon>
        <taxon>Micrococcales</taxon>
        <taxon>Micrococcaceae</taxon>
        <taxon>Arthrobacter</taxon>
    </lineage>
</organism>
<reference evidence="1 2" key="1">
    <citation type="submission" date="2021-05" db="EMBL/GenBank/DDBJ databases">
        <title>Novel species in genus Arthrobacter.</title>
        <authorList>
            <person name="Zhang G."/>
        </authorList>
    </citation>
    <scope>NUCLEOTIDE SEQUENCE [LARGE SCALE GENOMIC DNA]</scope>
    <source>
        <strain evidence="2">zg-ZUI227</strain>
    </source>
</reference>
<accession>A0A975R1B7</accession>